<proteinExistence type="predicted"/>
<evidence type="ECO:0000313" key="2">
    <source>
        <dbReference type="EMBL" id="KAJ7708738.1"/>
    </source>
</evidence>
<dbReference type="AlphaFoldDB" id="A0AAD7MB01"/>
<gene>
    <name evidence="2" type="ORF">B0H17DRAFT_1030712</name>
</gene>
<dbReference type="Proteomes" id="UP001221757">
    <property type="component" value="Unassembled WGS sequence"/>
</dbReference>
<protein>
    <recommendedName>
        <fullName evidence="4">PIN domain-containing protein</fullName>
    </recommendedName>
</protein>
<comment type="caution">
    <text evidence="2">The sequence shown here is derived from an EMBL/GenBank/DDBJ whole genome shotgun (WGS) entry which is preliminary data.</text>
</comment>
<evidence type="ECO:0008006" key="4">
    <source>
        <dbReference type="Google" id="ProtNLM"/>
    </source>
</evidence>
<dbReference type="EMBL" id="JARKIE010000003">
    <property type="protein sequence ID" value="KAJ7708738.1"/>
    <property type="molecule type" value="Genomic_DNA"/>
</dbReference>
<feature type="signal peptide" evidence="1">
    <location>
        <begin position="1"/>
        <end position="23"/>
    </location>
</feature>
<organism evidence="2 3">
    <name type="scientific">Mycena rosella</name>
    <name type="common">Pink bonnet</name>
    <name type="synonym">Agaricus rosellus</name>
    <dbReference type="NCBI Taxonomy" id="1033263"/>
    <lineage>
        <taxon>Eukaryota</taxon>
        <taxon>Fungi</taxon>
        <taxon>Dikarya</taxon>
        <taxon>Basidiomycota</taxon>
        <taxon>Agaricomycotina</taxon>
        <taxon>Agaricomycetes</taxon>
        <taxon>Agaricomycetidae</taxon>
        <taxon>Agaricales</taxon>
        <taxon>Marasmiineae</taxon>
        <taxon>Mycenaceae</taxon>
        <taxon>Mycena</taxon>
    </lineage>
</organism>
<feature type="chain" id="PRO_5042146497" description="PIN domain-containing protein" evidence="1">
    <location>
        <begin position="24"/>
        <end position="134"/>
    </location>
</feature>
<reference evidence="2" key="1">
    <citation type="submission" date="2023-03" db="EMBL/GenBank/DDBJ databases">
        <title>Massive genome expansion in bonnet fungi (Mycena s.s.) driven by repeated elements and novel gene families across ecological guilds.</title>
        <authorList>
            <consortium name="Lawrence Berkeley National Laboratory"/>
            <person name="Harder C.B."/>
            <person name="Miyauchi S."/>
            <person name="Viragh M."/>
            <person name="Kuo A."/>
            <person name="Thoen E."/>
            <person name="Andreopoulos B."/>
            <person name="Lu D."/>
            <person name="Skrede I."/>
            <person name="Drula E."/>
            <person name="Henrissat B."/>
            <person name="Morin E."/>
            <person name="Kohler A."/>
            <person name="Barry K."/>
            <person name="LaButti K."/>
            <person name="Morin E."/>
            <person name="Salamov A."/>
            <person name="Lipzen A."/>
            <person name="Mereny Z."/>
            <person name="Hegedus B."/>
            <person name="Baldrian P."/>
            <person name="Stursova M."/>
            <person name="Weitz H."/>
            <person name="Taylor A."/>
            <person name="Grigoriev I.V."/>
            <person name="Nagy L.G."/>
            <person name="Martin F."/>
            <person name="Kauserud H."/>
        </authorList>
    </citation>
    <scope>NUCLEOTIDE SEQUENCE</scope>
    <source>
        <strain evidence="2">CBHHK067</strain>
    </source>
</reference>
<name>A0AAD7MB01_MYCRO</name>
<sequence>MTLMHPSAIWLYLAQFFTQDVLASLMTADRTTRALLGERVAASLEQYRELDFRFLHPEGGTAERLWRRTVADHIRVLRIGPYFVCDALAGSRDLSFTDTVSCCLAWKTREDFALCIRDDHVGDLDAAGTSWSTI</sequence>
<accession>A0AAD7MB01</accession>
<keyword evidence="1" id="KW-0732">Signal</keyword>
<keyword evidence="3" id="KW-1185">Reference proteome</keyword>
<evidence type="ECO:0000313" key="3">
    <source>
        <dbReference type="Proteomes" id="UP001221757"/>
    </source>
</evidence>
<evidence type="ECO:0000256" key="1">
    <source>
        <dbReference type="SAM" id="SignalP"/>
    </source>
</evidence>